<dbReference type="PANTHER" id="PTHR13096">
    <property type="entry name" value="MINA53 MYC INDUCED NUCLEAR ANTIGEN"/>
    <property type="match status" value="1"/>
</dbReference>
<keyword evidence="3" id="KW-0408">Iron</keyword>
<evidence type="ECO:0000313" key="8">
    <source>
        <dbReference type="Proteomes" id="UP000186817"/>
    </source>
</evidence>
<evidence type="ECO:0000313" key="7">
    <source>
        <dbReference type="EMBL" id="OLQ03987.1"/>
    </source>
</evidence>
<dbReference type="Pfam" id="PF03848">
    <property type="entry name" value="TehB"/>
    <property type="match status" value="1"/>
</dbReference>
<dbReference type="InterPro" id="IPR039994">
    <property type="entry name" value="NO66-like"/>
</dbReference>
<keyword evidence="7" id="KW-0808">Transferase</keyword>
<comment type="caution">
    <text evidence="7">The sequence shown here is derived from an EMBL/GenBank/DDBJ whole genome shotgun (WGS) entry which is preliminary data.</text>
</comment>
<protein>
    <submittedName>
        <fullName evidence="7">Bifunctional lysine-specific demethylase and histidyl-hydroxylase MINA</fullName>
    </submittedName>
</protein>
<feature type="region of interest" description="Disordered" evidence="4">
    <location>
        <begin position="399"/>
        <end position="423"/>
    </location>
</feature>
<evidence type="ECO:0000259" key="6">
    <source>
        <dbReference type="Pfam" id="PF08007"/>
    </source>
</evidence>
<feature type="domain" description="Tellurite resistance methyltransferase TehB-like" evidence="5">
    <location>
        <begin position="521"/>
        <end position="579"/>
    </location>
</feature>
<proteinExistence type="predicted"/>
<evidence type="ECO:0000259" key="5">
    <source>
        <dbReference type="Pfam" id="PF03848"/>
    </source>
</evidence>
<dbReference type="InterPro" id="IPR009091">
    <property type="entry name" value="RCC1/BLIP-II"/>
</dbReference>
<evidence type="ECO:0000256" key="4">
    <source>
        <dbReference type="SAM" id="MobiDB-lite"/>
    </source>
</evidence>
<dbReference type="SUPFAM" id="SSF53335">
    <property type="entry name" value="S-adenosyl-L-methionine-dependent methyltransferases"/>
    <property type="match status" value="1"/>
</dbReference>
<comment type="cofactor">
    <cofactor evidence="1">
        <name>Fe(2+)</name>
        <dbReference type="ChEBI" id="CHEBI:29033"/>
    </cofactor>
</comment>
<feature type="domain" description="JmjC" evidence="6">
    <location>
        <begin position="851"/>
        <end position="947"/>
    </location>
</feature>
<evidence type="ECO:0000256" key="3">
    <source>
        <dbReference type="ARBA" id="ARBA00023004"/>
    </source>
</evidence>
<dbReference type="GO" id="GO:0032259">
    <property type="term" value="P:methylation"/>
    <property type="evidence" value="ECO:0007669"/>
    <property type="project" value="UniProtKB-KW"/>
</dbReference>
<dbReference type="Gene3D" id="2.130.10.30">
    <property type="entry name" value="Regulator of chromosome condensation 1/beta-lactamase-inhibitor protein II"/>
    <property type="match status" value="1"/>
</dbReference>
<name>A0A1Q9E997_SYMMI</name>
<dbReference type="InterPro" id="IPR003347">
    <property type="entry name" value="JmjC_dom"/>
</dbReference>
<keyword evidence="8" id="KW-1185">Reference proteome</keyword>
<reference evidence="7 8" key="1">
    <citation type="submission" date="2016-02" db="EMBL/GenBank/DDBJ databases">
        <title>Genome analysis of coral dinoflagellate symbionts highlights evolutionary adaptations to a symbiotic lifestyle.</title>
        <authorList>
            <person name="Aranda M."/>
            <person name="Li Y."/>
            <person name="Liew Y.J."/>
            <person name="Baumgarten S."/>
            <person name="Simakov O."/>
            <person name="Wilson M."/>
            <person name="Piel J."/>
            <person name="Ashoor H."/>
            <person name="Bougouffa S."/>
            <person name="Bajic V.B."/>
            <person name="Ryu T."/>
            <person name="Ravasi T."/>
            <person name="Bayer T."/>
            <person name="Micklem G."/>
            <person name="Kim H."/>
            <person name="Bhak J."/>
            <person name="Lajeunesse T.C."/>
            <person name="Voolstra C.R."/>
        </authorList>
    </citation>
    <scope>NUCLEOTIDE SEQUENCE [LARGE SCALE GENOMIC DNA]</scope>
    <source>
        <strain evidence="7 8">CCMP2467</strain>
    </source>
</reference>
<evidence type="ECO:0000256" key="2">
    <source>
        <dbReference type="ARBA" id="ARBA00022723"/>
    </source>
</evidence>
<dbReference type="Gene3D" id="3.40.50.150">
    <property type="entry name" value="Vaccinia Virus protein VP39"/>
    <property type="match status" value="1"/>
</dbReference>
<sequence length="1200" mass="128945">MSIAVEVSLLSGKTATVQADQNETAETLTRRAQTALGVVKGRLLDSSGVVLDERAETVISRIQNGDSLTLHVNRGQIQRTAYSFAAILGDGSVVAWGNAVRAGDNRAVQGQLKNVQQIQASHGAFAAILVDGSVVTWGNARFGANSCAVQDRLKNVQQIQASYGAFAAILGDGSVVTWGNGDCGGDSSAVQDQLKNVQQIQASDGAFAAILADGCVVTWGRAVAQRVSDVQVQLKNVQQIQASYGAFAAILGDGSVVTWGSGDSGGDSSAVQDQLKNVQQIQACHQAFAAVLRDGAVVTWGHAASGGESSALQAELKAARLAAATDDKVQDNLVGGADEEKITFSEIGYNIGMVEIPAPVTFSFSIRKADNTDLGLDVASIENQPGLLVERILPGGAAEDRFEMEPTAPPRDKARDVDPDRSKRLPLQQTEWEAVGTAVLGHPALQPGEGHVVVAFDTVLWLLLLLLLRGSARDLRRGDTILKVNMAEGGSTLTEQVSASGAMRRYLASPWVEANLRHLPKGGRALDIGCGKGRHSLLLLDLGFEVTALDCDAAVLAELKRRVPPEQLPRLSTCAEDVEVQASLAALLGPPFAVVLVVNYFCRPLLPQILELVAPDGILIFEAWAEGNQQFAKPKSAQVVEQRLLRANELLQLALPKFTVLAYADGLQEEYEGRDCAKQMICARRQQSKALGNGGESGCYSSMLDDPLASFLRPGASKATLLEQPDFGLRHRLARGALPWLDFDVEKLLSSLQDFDPKAARSSQLARMEQRLLHGEQEAAPPGSLPPFSVTAVRRRAHGQQLTTETLDKDADIQHLLKSTALRTEQDVLERGAGWTLVVNHLQCTSPQLQALHQQMFALTGLSGGMNAYLTPPGAIGKPPHVDDHDVLVFQVAGEKKWMLLDANRELREEVVLHAGDVLYLPQGIPHHAAALEGTSPSLHLALGLHRLPLSTAFVLAAMLTVRAGKAAHRVEASGLRLPASFVEEMESRGQAFAAFGTREHWLHQLLPQHLRLVEALHPDDLAQEQSLLAGMAANLRARGRELAELIRAASPCPDPRKALLRAGAAGSDAELLEVAQLPKEEFMDLALDAFWARREHVLDQHFAQHGPLWAEKATDGRESQPWRKRPVAALQRRGGALRINGFRLALEGAELEAARLFLKAPTSLGLRAEDLPESLRSVGSEVLHRLLACGALEPADCHA</sequence>
<gene>
    <name evidence="7" type="primary">MINA</name>
    <name evidence="7" type="ORF">AK812_SmicGene12993</name>
</gene>
<keyword evidence="7" id="KW-0489">Methyltransferase</keyword>
<dbReference type="Proteomes" id="UP000186817">
    <property type="component" value="Unassembled WGS sequence"/>
</dbReference>
<dbReference type="EMBL" id="LSRX01000221">
    <property type="protein sequence ID" value="OLQ03987.1"/>
    <property type="molecule type" value="Genomic_DNA"/>
</dbReference>
<dbReference type="OrthoDB" id="425950at2759"/>
<dbReference type="InterPro" id="IPR015985">
    <property type="entry name" value="TehB-like_dom"/>
</dbReference>
<dbReference type="Gene3D" id="2.60.120.650">
    <property type="entry name" value="Cupin"/>
    <property type="match status" value="1"/>
</dbReference>
<accession>A0A1Q9E997</accession>
<organism evidence="7 8">
    <name type="scientific">Symbiodinium microadriaticum</name>
    <name type="common">Dinoflagellate</name>
    <name type="synonym">Zooxanthella microadriatica</name>
    <dbReference type="NCBI Taxonomy" id="2951"/>
    <lineage>
        <taxon>Eukaryota</taxon>
        <taxon>Sar</taxon>
        <taxon>Alveolata</taxon>
        <taxon>Dinophyceae</taxon>
        <taxon>Suessiales</taxon>
        <taxon>Symbiodiniaceae</taxon>
        <taxon>Symbiodinium</taxon>
    </lineage>
</organism>
<dbReference type="GO" id="GO:0046872">
    <property type="term" value="F:metal ion binding"/>
    <property type="evidence" value="ECO:0007669"/>
    <property type="project" value="UniProtKB-KW"/>
</dbReference>
<dbReference type="SUPFAM" id="SSF51197">
    <property type="entry name" value="Clavaminate synthase-like"/>
    <property type="match status" value="1"/>
</dbReference>
<keyword evidence="2" id="KW-0479">Metal-binding</keyword>
<evidence type="ECO:0000256" key="1">
    <source>
        <dbReference type="ARBA" id="ARBA00001954"/>
    </source>
</evidence>
<dbReference type="InterPro" id="IPR029063">
    <property type="entry name" value="SAM-dependent_MTases_sf"/>
</dbReference>
<dbReference type="Pfam" id="PF08007">
    <property type="entry name" value="JmjC_2"/>
    <property type="match status" value="1"/>
</dbReference>
<dbReference type="SUPFAM" id="SSF50985">
    <property type="entry name" value="RCC1/BLIP-II"/>
    <property type="match status" value="1"/>
</dbReference>
<dbReference type="GO" id="GO:0008168">
    <property type="term" value="F:methyltransferase activity"/>
    <property type="evidence" value="ECO:0007669"/>
    <property type="project" value="UniProtKB-KW"/>
</dbReference>
<dbReference type="CDD" id="cd02440">
    <property type="entry name" value="AdoMet_MTases"/>
    <property type="match status" value="1"/>
</dbReference>
<dbReference type="PANTHER" id="PTHR13096:SF8">
    <property type="entry name" value="RIBOSOMAL OXYGENASE 1"/>
    <property type="match status" value="1"/>
</dbReference>
<dbReference type="AlphaFoldDB" id="A0A1Q9E997"/>